<dbReference type="AlphaFoldDB" id="A0A368XJH4"/>
<dbReference type="Proteomes" id="UP000252884">
    <property type="component" value="Unassembled WGS sequence"/>
</dbReference>
<feature type="transmembrane region" description="Helical" evidence="1">
    <location>
        <begin position="21"/>
        <end position="41"/>
    </location>
</feature>
<feature type="transmembrane region" description="Helical" evidence="1">
    <location>
        <begin position="234"/>
        <end position="253"/>
    </location>
</feature>
<feature type="transmembrane region" description="Helical" evidence="1">
    <location>
        <begin position="138"/>
        <end position="158"/>
    </location>
</feature>
<dbReference type="EMBL" id="QPJK01000008">
    <property type="protein sequence ID" value="RCW68191.1"/>
    <property type="molecule type" value="Genomic_DNA"/>
</dbReference>
<dbReference type="RefSeq" id="WP_245965883.1">
    <property type="nucleotide sequence ID" value="NZ_QPJK01000008.1"/>
</dbReference>
<feature type="transmembrane region" description="Helical" evidence="1">
    <location>
        <begin position="274"/>
        <end position="299"/>
    </location>
</feature>
<comment type="caution">
    <text evidence="2">The sequence shown here is derived from an EMBL/GenBank/DDBJ whole genome shotgun (WGS) entry which is preliminary data.</text>
</comment>
<reference evidence="2 3" key="1">
    <citation type="submission" date="2018-07" db="EMBL/GenBank/DDBJ databases">
        <title>Genomic Encyclopedia of Type Strains, Phase IV (KMG-IV): sequencing the most valuable type-strain genomes for metagenomic binning, comparative biology and taxonomic classification.</title>
        <authorList>
            <person name="Goeker M."/>
        </authorList>
    </citation>
    <scope>NUCLEOTIDE SEQUENCE [LARGE SCALE GENOMIC DNA]</scope>
    <source>
        <strain evidence="2 3">DSM 21634</strain>
    </source>
</reference>
<sequence>MSSPSISLLRTRDKAAKVLNLELFFDLVYVFAITQLSHYLLEHLTPMGALQTATLWFAVWLGWQYTAWVTNWFNPDHLVMRLMLMALMGLALLVSAAIPDAFGAQGLLFACSYAAIQVGRTLFVLWSLGRGHVLRPNFLRMLCWLLLSGALWIAGGLSEGDLRLGLWLAAVACEYLSPMAGFPVPGLGRSQTSDWTIDGGHLAERCQLFVIIALGESVLATGASFANAAHPGPAVWLAMVVSFVGCVAMWWMYFDTSSGDAAHVIEHSDDPGRLGSYFHYIHVVLIAGVIVCAVADDLVVAHPLDAVKLKYALVLAGGPLVYLLGNALFKRIVYGRFPRSHAIGMVLLLALLPLMPQLNLLMAGLLTTAVMVAVTAWESSLARRLAAARGGVRHAA</sequence>
<dbReference type="PANTHER" id="PTHR36840:SF1">
    <property type="entry name" value="BLL5714 PROTEIN"/>
    <property type="match status" value="1"/>
</dbReference>
<feature type="transmembrane region" description="Helical" evidence="1">
    <location>
        <begin position="104"/>
        <end position="126"/>
    </location>
</feature>
<organism evidence="2 3">
    <name type="scientific">Pseudorhodoferax soli</name>
    <dbReference type="NCBI Taxonomy" id="545864"/>
    <lineage>
        <taxon>Bacteria</taxon>
        <taxon>Pseudomonadati</taxon>
        <taxon>Pseudomonadota</taxon>
        <taxon>Betaproteobacteria</taxon>
        <taxon>Burkholderiales</taxon>
        <taxon>Comamonadaceae</taxon>
    </lineage>
</organism>
<accession>A0A368XJH4</accession>
<keyword evidence="1" id="KW-0812">Transmembrane</keyword>
<feature type="transmembrane region" description="Helical" evidence="1">
    <location>
        <begin position="78"/>
        <end position="98"/>
    </location>
</feature>
<gene>
    <name evidence="2" type="ORF">DES41_108373</name>
</gene>
<name>A0A368XJH4_9BURK</name>
<evidence type="ECO:0000313" key="3">
    <source>
        <dbReference type="Proteomes" id="UP000252884"/>
    </source>
</evidence>
<dbReference type="PANTHER" id="PTHR36840">
    <property type="entry name" value="BLL5714 PROTEIN"/>
    <property type="match status" value="1"/>
</dbReference>
<feature type="transmembrane region" description="Helical" evidence="1">
    <location>
        <begin position="360"/>
        <end position="377"/>
    </location>
</feature>
<protein>
    <submittedName>
        <fullName evidence="2">Low temperature requirement protein LtrA</fullName>
    </submittedName>
</protein>
<proteinExistence type="predicted"/>
<keyword evidence="3" id="KW-1185">Reference proteome</keyword>
<evidence type="ECO:0000313" key="2">
    <source>
        <dbReference type="EMBL" id="RCW68191.1"/>
    </source>
</evidence>
<feature type="transmembrane region" description="Helical" evidence="1">
    <location>
        <begin position="311"/>
        <end position="329"/>
    </location>
</feature>
<dbReference type="Pfam" id="PF06772">
    <property type="entry name" value="LtrA"/>
    <property type="match status" value="1"/>
</dbReference>
<dbReference type="InterPro" id="IPR010640">
    <property type="entry name" value="Low_temperature_requirement_A"/>
</dbReference>
<feature type="transmembrane region" description="Helical" evidence="1">
    <location>
        <begin position="208"/>
        <end position="228"/>
    </location>
</feature>
<evidence type="ECO:0000256" key="1">
    <source>
        <dbReference type="SAM" id="Phobius"/>
    </source>
</evidence>
<keyword evidence="1" id="KW-0472">Membrane</keyword>
<keyword evidence="1" id="KW-1133">Transmembrane helix</keyword>
<feature type="transmembrane region" description="Helical" evidence="1">
    <location>
        <begin position="164"/>
        <end position="187"/>
    </location>
</feature>